<sequence length="117" mass="14015">MRKKTGRYGEQLSKKYLIDQGYFILDSNYRTKLGEVDLIVQRNDIVVFVEVKTRNTMTFGLPREAVHYKKQTTLIRLAEQYIQYKKIKNMGFRFDVIEVQWNNNKGQYEVNHIENAF</sequence>
<dbReference type="KEGG" id="cace:CACET_c20470"/>
<dbReference type="PANTHER" id="PTHR34039">
    <property type="entry name" value="UPF0102 PROTEIN YRAN"/>
    <property type="match status" value="1"/>
</dbReference>
<accession>A0A0D8I7I0</accession>
<dbReference type="PANTHER" id="PTHR34039:SF1">
    <property type="entry name" value="UPF0102 PROTEIN YRAN"/>
    <property type="match status" value="1"/>
</dbReference>
<dbReference type="RefSeq" id="WP_044825959.1">
    <property type="nucleotide sequence ID" value="NZ_CP009687.1"/>
</dbReference>
<dbReference type="NCBIfam" id="TIGR00252">
    <property type="entry name" value="YraN family protein"/>
    <property type="match status" value="1"/>
</dbReference>
<dbReference type="Proteomes" id="UP000035704">
    <property type="component" value="Chromosome"/>
</dbReference>
<dbReference type="STRING" id="84022.CACET_c20470"/>
<protein>
    <recommendedName>
        <fullName evidence="2">UPF0102 protein CACET_c20470</fullName>
    </recommendedName>
</protein>
<evidence type="ECO:0000313" key="3">
    <source>
        <dbReference type="EMBL" id="AKL95495.1"/>
    </source>
</evidence>
<dbReference type="NCBIfam" id="NF009154">
    <property type="entry name" value="PRK12497.3-3"/>
    <property type="match status" value="1"/>
</dbReference>
<dbReference type="AlphaFoldDB" id="A0A0D8I7I0"/>
<reference evidence="3 4" key="1">
    <citation type="submission" date="2014-10" db="EMBL/GenBank/DDBJ databases">
        <title>Genome sequence of Clostridium aceticum DSM 1496.</title>
        <authorList>
            <person name="Poehlein A."/>
            <person name="Schiel-Bengelsdorf B."/>
            <person name="Gottschalk G."/>
            <person name="Duerre P."/>
            <person name="Daniel R."/>
        </authorList>
    </citation>
    <scope>NUCLEOTIDE SEQUENCE [LARGE SCALE GENOMIC DNA]</scope>
    <source>
        <strain evidence="3 4">DSM 1496</strain>
    </source>
</reference>
<evidence type="ECO:0000313" key="4">
    <source>
        <dbReference type="Proteomes" id="UP000035704"/>
    </source>
</evidence>
<evidence type="ECO:0000256" key="2">
    <source>
        <dbReference type="HAMAP-Rule" id="MF_00048"/>
    </source>
</evidence>
<dbReference type="InterPro" id="IPR003509">
    <property type="entry name" value="UPF0102_YraN-like"/>
</dbReference>
<dbReference type="OrthoDB" id="9802516at2"/>
<dbReference type="Pfam" id="PF02021">
    <property type="entry name" value="UPF0102"/>
    <property type="match status" value="1"/>
</dbReference>
<proteinExistence type="inferred from homology"/>
<name>A0A0D8I7I0_9CLOT</name>
<dbReference type="PATRIC" id="fig|84022.5.peg.1852"/>
<keyword evidence="4" id="KW-1185">Reference proteome</keyword>
<dbReference type="Gene3D" id="3.40.1350.10">
    <property type="match status" value="1"/>
</dbReference>
<dbReference type="HAMAP" id="MF_00048">
    <property type="entry name" value="UPF0102"/>
    <property type="match status" value="1"/>
</dbReference>
<dbReference type="InterPro" id="IPR011856">
    <property type="entry name" value="tRNA_endonuc-like_dom_sf"/>
</dbReference>
<dbReference type="NCBIfam" id="NF009150">
    <property type="entry name" value="PRK12497.1-3"/>
    <property type="match status" value="1"/>
</dbReference>
<dbReference type="CDD" id="cd20736">
    <property type="entry name" value="PoNe_Nuclease"/>
    <property type="match status" value="1"/>
</dbReference>
<dbReference type="SUPFAM" id="SSF52980">
    <property type="entry name" value="Restriction endonuclease-like"/>
    <property type="match status" value="1"/>
</dbReference>
<dbReference type="GO" id="GO:0003676">
    <property type="term" value="F:nucleic acid binding"/>
    <property type="evidence" value="ECO:0007669"/>
    <property type="project" value="InterPro"/>
</dbReference>
<dbReference type="EMBL" id="CP009687">
    <property type="protein sequence ID" value="AKL95495.1"/>
    <property type="molecule type" value="Genomic_DNA"/>
</dbReference>
<evidence type="ECO:0000256" key="1">
    <source>
        <dbReference type="ARBA" id="ARBA00006738"/>
    </source>
</evidence>
<organism evidence="3 4">
    <name type="scientific">Clostridium aceticum</name>
    <dbReference type="NCBI Taxonomy" id="84022"/>
    <lineage>
        <taxon>Bacteria</taxon>
        <taxon>Bacillati</taxon>
        <taxon>Bacillota</taxon>
        <taxon>Clostridia</taxon>
        <taxon>Eubacteriales</taxon>
        <taxon>Clostridiaceae</taxon>
        <taxon>Clostridium</taxon>
    </lineage>
</organism>
<dbReference type="InterPro" id="IPR011335">
    <property type="entry name" value="Restrct_endonuc-II-like"/>
</dbReference>
<comment type="similarity">
    <text evidence="1 2">Belongs to the UPF0102 family.</text>
</comment>
<gene>
    <name evidence="3" type="ORF">CACET_c20470</name>
</gene>